<evidence type="ECO:0000256" key="1">
    <source>
        <dbReference type="ARBA" id="ARBA00010641"/>
    </source>
</evidence>
<dbReference type="InterPro" id="IPR014284">
    <property type="entry name" value="RNA_pol_sigma-70_dom"/>
</dbReference>
<dbReference type="SUPFAM" id="SSF88659">
    <property type="entry name" value="Sigma3 and sigma4 domains of RNA polymerase sigma factors"/>
    <property type="match status" value="1"/>
</dbReference>
<dbReference type="OrthoDB" id="118280at2"/>
<dbReference type="InterPro" id="IPR013325">
    <property type="entry name" value="RNA_pol_sigma_r2"/>
</dbReference>
<gene>
    <name evidence="6" type="ORF">LuPra_00950</name>
</gene>
<dbReference type="PANTHER" id="PTHR43133">
    <property type="entry name" value="RNA POLYMERASE ECF-TYPE SIGMA FACTO"/>
    <property type="match status" value="1"/>
</dbReference>
<sequence>MPEPADITGLLRAWSRGDDEALEQLMPLVYAQLHAQARRYMRSERADVTLQSTALVHEVYLRLTKARDLNWTDRAHFFALSAQIMRHILVEAARARTASKRGGGAARDGRSPAIDPDQIPTAQSDTAFMLCALDDALDRLAQHDSRRAKVIEMRFFAGLSVEETAGLLQVSPQTVMRDWRLAKVWLARELRADGCATSGVTRAAGRSTRH</sequence>
<dbReference type="InterPro" id="IPR036388">
    <property type="entry name" value="WH-like_DNA-bd_sf"/>
</dbReference>
<dbReference type="InterPro" id="IPR013324">
    <property type="entry name" value="RNA_pol_sigma_r3/r4-like"/>
</dbReference>
<evidence type="ECO:0000259" key="5">
    <source>
        <dbReference type="Pfam" id="PF07638"/>
    </source>
</evidence>
<evidence type="ECO:0000313" key="7">
    <source>
        <dbReference type="Proteomes" id="UP000076079"/>
    </source>
</evidence>
<dbReference type="InterPro" id="IPR011517">
    <property type="entry name" value="RNA_pol_sigma70_ECF-like"/>
</dbReference>
<evidence type="ECO:0000313" key="6">
    <source>
        <dbReference type="EMBL" id="AMY07769.1"/>
    </source>
</evidence>
<reference evidence="7" key="2">
    <citation type="submission" date="2016-04" db="EMBL/GenBank/DDBJ databases">
        <title>First Complete Genome Sequence of a Subdivision 6 Acidobacterium.</title>
        <authorList>
            <person name="Huang S."/>
            <person name="Vieira S."/>
            <person name="Bunk B."/>
            <person name="Riedel T."/>
            <person name="Sproeer C."/>
            <person name="Overmann J."/>
        </authorList>
    </citation>
    <scope>NUCLEOTIDE SEQUENCE [LARGE SCALE GENOMIC DNA]</scope>
    <source>
        <strain evidence="7">DSM 100886 HEG_-6_39</strain>
    </source>
</reference>
<reference evidence="6 7" key="1">
    <citation type="journal article" date="2016" name="Genome Announc.">
        <title>First Complete Genome Sequence of a Subdivision 6 Acidobacterium Strain.</title>
        <authorList>
            <person name="Huang S."/>
            <person name="Vieira S."/>
            <person name="Bunk B."/>
            <person name="Riedel T."/>
            <person name="Sproer C."/>
            <person name="Overmann J."/>
        </authorList>
    </citation>
    <scope>NUCLEOTIDE SEQUENCE [LARGE SCALE GENOMIC DNA]</scope>
    <source>
        <strain evidence="7">DSM 100886 HEG_-6_39</strain>
    </source>
</reference>
<dbReference type="Gene3D" id="1.10.10.10">
    <property type="entry name" value="Winged helix-like DNA-binding domain superfamily/Winged helix DNA-binding domain"/>
    <property type="match status" value="1"/>
</dbReference>
<dbReference type="Proteomes" id="UP000076079">
    <property type="component" value="Chromosome"/>
</dbReference>
<dbReference type="EMBL" id="CP015136">
    <property type="protein sequence ID" value="AMY07769.1"/>
    <property type="molecule type" value="Genomic_DNA"/>
</dbReference>
<keyword evidence="3" id="KW-0731">Sigma factor</keyword>
<keyword evidence="7" id="KW-1185">Reference proteome</keyword>
<dbReference type="NCBIfam" id="TIGR02937">
    <property type="entry name" value="sigma70-ECF"/>
    <property type="match status" value="1"/>
</dbReference>
<dbReference type="Pfam" id="PF07638">
    <property type="entry name" value="Sigma70_ECF"/>
    <property type="match status" value="1"/>
</dbReference>
<dbReference type="KEGG" id="abac:LuPra_00950"/>
<evidence type="ECO:0000256" key="3">
    <source>
        <dbReference type="ARBA" id="ARBA00023082"/>
    </source>
</evidence>
<dbReference type="PANTHER" id="PTHR43133:SF39">
    <property type="entry name" value="SIMILAR TO RNA POLYMERASE SIGMA-E FACTOR"/>
    <property type="match status" value="1"/>
</dbReference>
<dbReference type="GO" id="GO:0006352">
    <property type="term" value="P:DNA-templated transcription initiation"/>
    <property type="evidence" value="ECO:0007669"/>
    <property type="project" value="InterPro"/>
</dbReference>
<keyword evidence="4" id="KW-0804">Transcription</keyword>
<dbReference type="STRING" id="1855912.LuPra_00950"/>
<dbReference type="NCBIfam" id="TIGR02999">
    <property type="entry name" value="Sig-70_X6"/>
    <property type="match status" value="1"/>
</dbReference>
<evidence type="ECO:0000256" key="2">
    <source>
        <dbReference type="ARBA" id="ARBA00023015"/>
    </source>
</evidence>
<dbReference type="InterPro" id="IPR039425">
    <property type="entry name" value="RNA_pol_sigma-70-like"/>
</dbReference>
<proteinExistence type="inferred from homology"/>
<accession>A0A143PJ20</accession>
<feature type="domain" description="RNA polymerase sigma-70 ECF-like HTH" evidence="5">
    <location>
        <begin position="5"/>
        <end position="191"/>
    </location>
</feature>
<dbReference type="SUPFAM" id="SSF88946">
    <property type="entry name" value="Sigma2 domain of RNA polymerase sigma factors"/>
    <property type="match status" value="1"/>
</dbReference>
<dbReference type="AlphaFoldDB" id="A0A143PJ20"/>
<protein>
    <submittedName>
        <fullName evidence="6">RNA polymerase sigma factor</fullName>
    </submittedName>
</protein>
<comment type="similarity">
    <text evidence="1">Belongs to the sigma-70 factor family. ECF subfamily.</text>
</comment>
<dbReference type="GO" id="GO:0016987">
    <property type="term" value="F:sigma factor activity"/>
    <property type="evidence" value="ECO:0007669"/>
    <property type="project" value="UniProtKB-KW"/>
</dbReference>
<dbReference type="Gene3D" id="1.10.1740.10">
    <property type="match status" value="1"/>
</dbReference>
<organism evidence="6 7">
    <name type="scientific">Luteitalea pratensis</name>
    <dbReference type="NCBI Taxonomy" id="1855912"/>
    <lineage>
        <taxon>Bacteria</taxon>
        <taxon>Pseudomonadati</taxon>
        <taxon>Acidobacteriota</taxon>
        <taxon>Vicinamibacteria</taxon>
        <taxon>Vicinamibacterales</taxon>
        <taxon>Vicinamibacteraceae</taxon>
        <taxon>Luteitalea</taxon>
    </lineage>
</organism>
<dbReference type="RefSeq" id="WP_110169680.1">
    <property type="nucleotide sequence ID" value="NZ_CP015136.1"/>
</dbReference>
<evidence type="ECO:0000256" key="4">
    <source>
        <dbReference type="ARBA" id="ARBA00023163"/>
    </source>
</evidence>
<name>A0A143PJ20_LUTPR</name>
<keyword evidence="2" id="KW-0805">Transcription regulation</keyword>
<dbReference type="InterPro" id="IPR053812">
    <property type="entry name" value="HTH_Sigma70_ECF-like"/>
</dbReference>